<reference evidence="1 2" key="1">
    <citation type="submission" date="2016-06" db="EMBL/GenBank/DDBJ databases">
        <title>Comparative genomics of the ectomycorrhizal sister species Rhizopogon vinicolor and Rhizopogon vesiculosus (Basidiomycota: Boletales) reveals a divergence of the mating type B locus.</title>
        <authorList>
            <consortium name="DOE Joint Genome Institute"/>
            <person name="Mujic A.B."/>
            <person name="Kuo A."/>
            <person name="Tritt A."/>
            <person name="Lipzen A."/>
            <person name="Chen C."/>
            <person name="Johnson J."/>
            <person name="Sharma A."/>
            <person name="Barry K."/>
            <person name="Grigoriev I.V."/>
            <person name="Spatafora J.W."/>
        </authorList>
    </citation>
    <scope>NUCLEOTIDE SEQUENCE [LARGE SCALE GENOMIC DNA]</scope>
    <source>
        <strain evidence="1 2">AM-OR11-026</strain>
    </source>
</reference>
<accession>A0A1B7NAE6</accession>
<evidence type="ECO:0000313" key="1">
    <source>
        <dbReference type="EMBL" id="OAX41819.1"/>
    </source>
</evidence>
<dbReference type="EMBL" id="KV448170">
    <property type="protein sequence ID" value="OAX41819.1"/>
    <property type="molecule type" value="Genomic_DNA"/>
</dbReference>
<keyword evidence="2" id="KW-1185">Reference proteome</keyword>
<protein>
    <submittedName>
        <fullName evidence="1">Uncharacterized protein</fullName>
    </submittedName>
</protein>
<gene>
    <name evidence="1" type="ORF">K503DRAFT_863536</name>
</gene>
<dbReference type="OrthoDB" id="2691778at2759"/>
<proteinExistence type="predicted"/>
<evidence type="ECO:0000313" key="2">
    <source>
        <dbReference type="Proteomes" id="UP000092154"/>
    </source>
</evidence>
<name>A0A1B7NAE6_9AGAM</name>
<dbReference type="Proteomes" id="UP000092154">
    <property type="component" value="Unassembled WGS sequence"/>
</dbReference>
<sequence>MEDNLPWTHSPFTAGQYTPPPTLEEAATALENLKLLIQPRRPSCIGHKDSKPDLLLRSRLEKMRMFLWNYAKPIGAKWWQAASLMTADSYGKSTWLAGRLRQKRLTPSAMFLLPWSLFRLMLFVDSPCAHSGLWMYTARGSMGNRQRSNVEVIECFQRP</sequence>
<organism evidence="1 2">
    <name type="scientific">Rhizopogon vinicolor AM-OR11-026</name>
    <dbReference type="NCBI Taxonomy" id="1314800"/>
    <lineage>
        <taxon>Eukaryota</taxon>
        <taxon>Fungi</taxon>
        <taxon>Dikarya</taxon>
        <taxon>Basidiomycota</taxon>
        <taxon>Agaricomycotina</taxon>
        <taxon>Agaricomycetes</taxon>
        <taxon>Agaricomycetidae</taxon>
        <taxon>Boletales</taxon>
        <taxon>Suillineae</taxon>
        <taxon>Rhizopogonaceae</taxon>
        <taxon>Rhizopogon</taxon>
    </lineage>
</organism>
<dbReference type="AlphaFoldDB" id="A0A1B7NAE6"/>
<dbReference type="InParanoid" id="A0A1B7NAE6"/>